<feature type="transmembrane region" description="Helical" evidence="5">
    <location>
        <begin position="382"/>
        <end position="408"/>
    </location>
</feature>
<protein>
    <submittedName>
        <fullName evidence="7">MFS transporter</fullName>
    </submittedName>
</protein>
<name>A0ABU3Y535_9SPHN</name>
<feature type="transmembrane region" description="Helical" evidence="5">
    <location>
        <begin position="89"/>
        <end position="108"/>
    </location>
</feature>
<evidence type="ECO:0000256" key="3">
    <source>
        <dbReference type="ARBA" id="ARBA00022989"/>
    </source>
</evidence>
<dbReference type="Gene3D" id="1.20.1250.20">
    <property type="entry name" value="MFS general substrate transporter like domains"/>
    <property type="match status" value="1"/>
</dbReference>
<organism evidence="7 8">
    <name type="scientific">Sphingomonas agrestis</name>
    <dbReference type="NCBI Taxonomy" id="3080540"/>
    <lineage>
        <taxon>Bacteria</taxon>
        <taxon>Pseudomonadati</taxon>
        <taxon>Pseudomonadota</taxon>
        <taxon>Alphaproteobacteria</taxon>
        <taxon>Sphingomonadales</taxon>
        <taxon>Sphingomonadaceae</taxon>
        <taxon>Sphingomonas</taxon>
    </lineage>
</organism>
<feature type="transmembrane region" description="Helical" evidence="5">
    <location>
        <begin position="21"/>
        <end position="45"/>
    </location>
</feature>
<evidence type="ECO:0000256" key="2">
    <source>
        <dbReference type="ARBA" id="ARBA00022692"/>
    </source>
</evidence>
<dbReference type="Pfam" id="PF07690">
    <property type="entry name" value="MFS_1"/>
    <property type="match status" value="1"/>
</dbReference>
<evidence type="ECO:0000313" key="8">
    <source>
        <dbReference type="Proteomes" id="UP001273531"/>
    </source>
</evidence>
<dbReference type="SUPFAM" id="SSF103473">
    <property type="entry name" value="MFS general substrate transporter"/>
    <property type="match status" value="1"/>
</dbReference>
<proteinExistence type="predicted"/>
<feature type="transmembrane region" description="Helical" evidence="5">
    <location>
        <begin position="114"/>
        <end position="136"/>
    </location>
</feature>
<sequence>MAVVSQERAIDPPATMSVYQYLVVGLCCLINIADGFDVVSLAVAAPVLTKQWQVDPAILGTMFSAAAVGLVIGAFVIGPMADKVGRRPIMLGALGTLAAMLLLSGIATDIWQLFVLRTVTGIGLGTLVVCLNTTVADNSSVKARNMSLAVLHIGFTFGMMLGSGIAAYALQTGGWRFIFLAAGSLNVVTFLCALFLLGESRDFLLRRQAPGDLARLNRIHRRMGIAELAEMPPKPAAAADRGAALRAMLAPELRSWTILVWVASATYAIVGYFLLNWKPTILANAGLSPALAAASGIITGACGTVGHLTMGMLGRKIGEGKLTAIYFACAAVTLVIFGAMPPAPIPLLAVAGITTFFVVGAYTGLFLVSVTMYPPAIQNAGVGYVVGFGRIGAIIGPSIGGWLLSIGLSRMDTYFVFSAIAVIPVVTMILANRVAARGTRHRDTTGSGAFDAEPAV</sequence>
<dbReference type="PANTHER" id="PTHR23508">
    <property type="entry name" value="CARBOXYLIC ACID TRANSPORTER PROTEIN HOMOLOG"/>
    <property type="match status" value="1"/>
</dbReference>
<accession>A0ABU3Y535</accession>
<feature type="transmembrane region" description="Helical" evidence="5">
    <location>
        <begin position="347"/>
        <end position="370"/>
    </location>
</feature>
<feature type="transmembrane region" description="Helical" evidence="5">
    <location>
        <begin position="414"/>
        <end position="432"/>
    </location>
</feature>
<feature type="transmembrane region" description="Helical" evidence="5">
    <location>
        <begin position="287"/>
        <end position="310"/>
    </location>
</feature>
<dbReference type="InterPro" id="IPR036259">
    <property type="entry name" value="MFS_trans_sf"/>
</dbReference>
<dbReference type="Proteomes" id="UP001273531">
    <property type="component" value="Unassembled WGS sequence"/>
</dbReference>
<dbReference type="PANTHER" id="PTHR23508:SF10">
    <property type="entry name" value="CARBOXYLIC ACID TRANSPORTER PROTEIN HOMOLOG"/>
    <property type="match status" value="1"/>
</dbReference>
<dbReference type="PROSITE" id="PS00216">
    <property type="entry name" value="SUGAR_TRANSPORT_1"/>
    <property type="match status" value="1"/>
</dbReference>
<evidence type="ECO:0000256" key="5">
    <source>
        <dbReference type="SAM" id="Phobius"/>
    </source>
</evidence>
<gene>
    <name evidence="7" type="ORF">RZN05_05905</name>
</gene>
<dbReference type="EMBL" id="JAWJEJ010000001">
    <property type="protein sequence ID" value="MDV3456511.1"/>
    <property type="molecule type" value="Genomic_DNA"/>
</dbReference>
<dbReference type="PROSITE" id="PS50850">
    <property type="entry name" value="MFS"/>
    <property type="match status" value="1"/>
</dbReference>
<feature type="transmembrane region" description="Helical" evidence="5">
    <location>
        <begin position="57"/>
        <end position="77"/>
    </location>
</feature>
<comment type="caution">
    <text evidence="7">The sequence shown here is derived from an EMBL/GenBank/DDBJ whole genome shotgun (WGS) entry which is preliminary data.</text>
</comment>
<keyword evidence="3 5" id="KW-1133">Transmembrane helix</keyword>
<feature type="transmembrane region" description="Helical" evidence="5">
    <location>
        <begin position="256"/>
        <end position="275"/>
    </location>
</feature>
<feature type="transmembrane region" description="Helical" evidence="5">
    <location>
        <begin position="322"/>
        <end position="341"/>
    </location>
</feature>
<comment type="subcellular location">
    <subcellularLocation>
        <location evidence="1">Membrane</location>
        <topology evidence="1">Multi-pass membrane protein</topology>
    </subcellularLocation>
</comment>
<dbReference type="InterPro" id="IPR011701">
    <property type="entry name" value="MFS"/>
</dbReference>
<keyword evidence="4 5" id="KW-0472">Membrane</keyword>
<evidence type="ECO:0000256" key="1">
    <source>
        <dbReference type="ARBA" id="ARBA00004141"/>
    </source>
</evidence>
<evidence type="ECO:0000313" key="7">
    <source>
        <dbReference type="EMBL" id="MDV3456511.1"/>
    </source>
</evidence>
<dbReference type="InterPro" id="IPR005829">
    <property type="entry name" value="Sugar_transporter_CS"/>
</dbReference>
<feature type="transmembrane region" description="Helical" evidence="5">
    <location>
        <begin position="148"/>
        <end position="171"/>
    </location>
</feature>
<keyword evidence="8" id="KW-1185">Reference proteome</keyword>
<reference evidence="7 8" key="1">
    <citation type="submission" date="2023-10" db="EMBL/GenBank/DDBJ databases">
        <title>Sphingomonas sp. HF-S4 16S ribosomal RNA gene Genome sequencing and assembly.</title>
        <authorList>
            <person name="Lee H."/>
        </authorList>
    </citation>
    <scope>NUCLEOTIDE SEQUENCE [LARGE SCALE GENOMIC DNA]</scope>
    <source>
        <strain evidence="7 8">HF-S4</strain>
    </source>
</reference>
<keyword evidence="2 5" id="KW-0812">Transmembrane</keyword>
<feature type="domain" description="Major facilitator superfamily (MFS) profile" evidence="6">
    <location>
        <begin position="23"/>
        <end position="436"/>
    </location>
</feature>
<evidence type="ECO:0000256" key="4">
    <source>
        <dbReference type="ARBA" id="ARBA00023136"/>
    </source>
</evidence>
<dbReference type="RefSeq" id="WP_317225691.1">
    <property type="nucleotide sequence ID" value="NZ_JAWJEJ010000001.1"/>
</dbReference>
<evidence type="ECO:0000259" key="6">
    <source>
        <dbReference type="PROSITE" id="PS50850"/>
    </source>
</evidence>
<feature type="transmembrane region" description="Helical" evidence="5">
    <location>
        <begin position="177"/>
        <end position="197"/>
    </location>
</feature>
<dbReference type="InterPro" id="IPR020846">
    <property type="entry name" value="MFS_dom"/>
</dbReference>